<reference evidence="2" key="1">
    <citation type="journal article" date="2023" name="BMC Genomics">
        <title>Chromosome-level genome assemblies of Cutaneotrichosporon spp. (Trichosporonales, Basidiomycota) reveal imbalanced evolution between nucleotide sequences and chromosome synteny.</title>
        <authorList>
            <person name="Kobayashi Y."/>
            <person name="Kayamori A."/>
            <person name="Aoki K."/>
            <person name="Shiwa Y."/>
            <person name="Matsutani M."/>
            <person name="Fujita N."/>
            <person name="Sugita T."/>
            <person name="Iwasaki W."/>
            <person name="Tanaka N."/>
            <person name="Takashima M."/>
        </authorList>
    </citation>
    <scope>NUCLEOTIDE SEQUENCE</scope>
    <source>
        <strain evidence="2">HIS016</strain>
    </source>
</reference>
<comment type="caution">
    <text evidence="2">The sequence shown here is derived from an EMBL/GenBank/DDBJ whole genome shotgun (WGS) entry which is preliminary data.</text>
</comment>
<dbReference type="InterPro" id="IPR011032">
    <property type="entry name" value="GroES-like_sf"/>
</dbReference>
<accession>A0AAD3YBX1</accession>
<evidence type="ECO:0000259" key="1">
    <source>
        <dbReference type="SMART" id="SM00829"/>
    </source>
</evidence>
<proteinExistence type="predicted"/>
<dbReference type="Gene3D" id="3.40.50.720">
    <property type="entry name" value="NAD(P)-binding Rossmann-like Domain"/>
    <property type="match status" value="2"/>
</dbReference>
<feature type="domain" description="Enoyl reductase (ER)" evidence="1">
    <location>
        <begin position="13"/>
        <end position="264"/>
    </location>
</feature>
<dbReference type="InterPro" id="IPR052733">
    <property type="entry name" value="Chloroplast_QOR"/>
</dbReference>
<sequence length="270" mass="28990">MYTGAAITQPDPASRHLELATLPLLPEEDSYVVAVRAAAACRDELGWELIDPQFFTERRQRVPGPEGAGVVLSAPPNATFKAGDEIMWSLDAWAAGSMREYTTVPVSAAARRPNLSWAEAAAVPLSAQTAWQGLFEQGGLRPVFDAEVVDYSRGGVAEWAQKNQVDLVLDCAGHDHRAVWTAVKDGGTFLSVAAAGDPAATQPSGKKATAKWYLVRTRGPELAHIADLIDERGWRPAIDSVHPFAKFQDAYDRVDGAAAGKVIVTVSEDP</sequence>
<dbReference type="GO" id="GO:0016491">
    <property type="term" value="F:oxidoreductase activity"/>
    <property type="evidence" value="ECO:0007669"/>
    <property type="project" value="InterPro"/>
</dbReference>
<dbReference type="AlphaFoldDB" id="A0AAD3YBX1"/>
<dbReference type="Proteomes" id="UP001222932">
    <property type="component" value="Unassembled WGS sequence"/>
</dbReference>
<dbReference type="SMART" id="SM00829">
    <property type="entry name" value="PKS_ER"/>
    <property type="match status" value="1"/>
</dbReference>
<dbReference type="PANTHER" id="PTHR44013">
    <property type="entry name" value="ZINC-TYPE ALCOHOL DEHYDROGENASE-LIKE PROTEIN C16A3.02C"/>
    <property type="match status" value="1"/>
</dbReference>
<dbReference type="Pfam" id="PF13602">
    <property type="entry name" value="ADH_zinc_N_2"/>
    <property type="match status" value="1"/>
</dbReference>
<protein>
    <recommendedName>
        <fullName evidence="1">Enoyl reductase (ER) domain-containing protein</fullName>
    </recommendedName>
</protein>
<dbReference type="PANTHER" id="PTHR44013:SF5">
    <property type="entry name" value="OXIDOREDUCTASE, PUTATIVE (AFU_ORTHOLOGUE AFUA_5G01290)-RELATED"/>
    <property type="match status" value="1"/>
</dbReference>
<dbReference type="SUPFAM" id="SSF51735">
    <property type="entry name" value="NAD(P)-binding Rossmann-fold domains"/>
    <property type="match status" value="1"/>
</dbReference>
<organism evidence="2 3">
    <name type="scientific">Cutaneotrichosporon spelunceum</name>
    <dbReference type="NCBI Taxonomy" id="1672016"/>
    <lineage>
        <taxon>Eukaryota</taxon>
        <taxon>Fungi</taxon>
        <taxon>Dikarya</taxon>
        <taxon>Basidiomycota</taxon>
        <taxon>Agaricomycotina</taxon>
        <taxon>Tremellomycetes</taxon>
        <taxon>Trichosporonales</taxon>
        <taxon>Trichosporonaceae</taxon>
        <taxon>Cutaneotrichosporon</taxon>
    </lineage>
</organism>
<dbReference type="InterPro" id="IPR036291">
    <property type="entry name" value="NAD(P)-bd_dom_sf"/>
</dbReference>
<dbReference type="EMBL" id="BTCM01000004">
    <property type="protein sequence ID" value="GMK57456.1"/>
    <property type="molecule type" value="Genomic_DNA"/>
</dbReference>
<dbReference type="InterPro" id="IPR020843">
    <property type="entry name" value="ER"/>
</dbReference>
<evidence type="ECO:0000313" key="2">
    <source>
        <dbReference type="EMBL" id="GMK57456.1"/>
    </source>
</evidence>
<dbReference type="Gene3D" id="3.90.180.10">
    <property type="entry name" value="Medium-chain alcohol dehydrogenases, catalytic domain"/>
    <property type="match status" value="2"/>
</dbReference>
<keyword evidence="3" id="KW-1185">Reference proteome</keyword>
<dbReference type="SUPFAM" id="SSF50129">
    <property type="entry name" value="GroES-like"/>
    <property type="match status" value="1"/>
</dbReference>
<evidence type="ECO:0000313" key="3">
    <source>
        <dbReference type="Proteomes" id="UP001222932"/>
    </source>
</evidence>
<gene>
    <name evidence="2" type="ORF">CspeluHIS016_0402900</name>
</gene>
<reference evidence="2" key="2">
    <citation type="submission" date="2023-06" db="EMBL/GenBank/DDBJ databases">
        <authorList>
            <person name="Kobayashi Y."/>
            <person name="Kayamori A."/>
            <person name="Aoki K."/>
            <person name="Shiwa Y."/>
            <person name="Fujita N."/>
            <person name="Sugita T."/>
            <person name="Iwasaki W."/>
            <person name="Tanaka N."/>
            <person name="Takashima M."/>
        </authorList>
    </citation>
    <scope>NUCLEOTIDE SEQUENCE</scope>
    <source>
        <strain evidence="2">HIS016</strain>
    </source>
</reference>
<name>A0AAD3YBX1_9TREE</name>